<dbReference type="GO" id="GO:0006406">
    <property type="term" value="P:mRNA export from nucleus"/>
    <property type="evidence" value="ECO:0007669"/>
    <property type="project" value="TreeGrafter"/>
</dbReference>
<feature type="compositionally biased region" description="Acidic residues" evidence="2">
    <location>
        <begin position="1815"/>
        <end position="1837"/>
    </location>
</feature>
<evidence type="ECO:0000313" key="4">
    <source>
        <dbReference type="WBParaSite" id="ACAC_0001152201-mRNA-1"/>
    </source>
</evidence>
<feature type="compositionally biased region" description="Basic and acidic residues" evidence="2">
    <location>
        <begin position="1741"/>
        <end position="1753"/>
    </location>
</feature>
<protein>
    <submittedName>
        <fullName evidence="4">TPR_MLP1_2 domain-containing protein</fullName>
    </submittedName>
</protein>
<feature type="coiled-coil region" evidence="1">
    <location>
        <begin position="1208"/>
        <end position="1242"/>
    </location>
</feature>
<dbReference type="WBParaSite" id="ACAC_0001152201-mRNA-1">
    <property type="protein sequence ID" value="ACAC_0001152201-mRNA-1"/>
    <property type="gene ID" value="ACAC_0001152201"/>
</dbReference>
<feature type="coiled-coil region" evidence="1">
    <location>
        <begin position="99"/>
        <end position="224"/>
    </location>
</feature>
<keyword evidence="3" id="KW-1185">Reference proteome</keyword>
<feature type="region of interest" description="Disordered" evidence="2">
    <location>
        <begin position="739"/>
        <end position="762"/>
    </location>
</feature>
<dbReference type="STRING" id="6313.A0A158PBV8"/>
<feature type="coiled-coil region" evidence="1">
    <location>
        <begin position="878"/>
        <end position="972"/>
    </location>
</feature>
<feature type="region of interest" description="Disordered" evidence="2">
    <location>
        <begin position="1641"/>
        <end position="1671"/>
    </location>
</feature>
<feature type="coiled-coil region" evidence="1">
    <location>
        <begin position="565"/>
        <end position="646"/>
    </location>
</feature>
<feature type="compositionally biased region" description="Polar residues" evidence="2">
    <location>
        <begin position="2037"/>
        <end position="2048"/>
    </location>
</feature>
<reference evidence="4" key="2">
    <citation type="submission" date="2016-04" db="UniProtKB">
        <authorList>
            <consortium name="WormBaseParasite"/>
        </authorList>
    </citation>
    <scope>IDENTIFICATION</scope>
</reference>
<feature type="region of interest" description="Disordered" evidence="2">
    <location>
        <begin position="1918"/>
        <end position="1991"/>
    </location>
</feature>
<feature type="coiled-coil region" evidence="1">
    <location>
        <begin position="352"/>
        <end position="406"/>
    </location>
</feature>
<reference evidence="3" key="1">
    <citation type="submission" date="2012-09" db="EMBL/GenBank/DDBJ databases">
        <authorList>
            <person name="Martin A.A."/>
        </authorList>
    </citation>
    <scope>NUCLEOTIDE SEQUENCE</scope>
</reference>
<dbReference type="Proteomes" id="UP000035642">
    <property type="component" value="Unassembled WGS sequence"/>
</dbReference>
<dbReference type="GO" id="GO:0017056">
    <property type="term" value="F:structural constituent of nuclear pore"/>
    <property type="evidence" value="ECO:0007669"/>
    <property type="project" value="TreeGrafter"/>
</dbReference>
<feature type="compositionally biased region" description="Basic and acidic residues" evidence="2">
    <location>
        <begin position="739"/>
        <end position="756"/>
    </location>
</feature>
<accession>A0A158PBV8</accession>
<feature type="coiled-coil region" evidence="1">
    <location>
        <begin position="1153"/>
        <end position="1180"/>
    </location>
</feature>
<dbReference type="PANTHER" id="PTHR18898">
    <property type="entry name" value="NUCLEOPROTEIN TPR-RELATED"/>
    <property type="match status" value="1"/>
</dbReference>
<evidence type="ECO:0000256" key="2">
    <source>
        <dbReference type="SAM" id="MobiDB-lite"/>
    </source>
</evidence>
<feature type="region of interest" description="Disordered" evidence="2">
    <location>
        <begin position="2057"/>
        <end position="2076"/>
    </location>
</feature>
<sequence length="2076" mass="231053">MDPSHLLNEVVDADSMATDVKPVVTTPVLPEKAAVGNVSDTSGCASGSSGTDVAVFEQISQERILSNTGRSNEEPSDIEILLSEVVALRHAKCNIEEELLDVKKKFKELSSMNNELRSQVASSMDEASERSRMYRQLESSRNELAVQKMELNTAVEKLRNEKEERDAAIRTLTREKQLIATENFALKDELQKILSEKALLAQEKNNRDQEMRTLTSEREKARTESEMYANSRKWFLEEIAQRDSKLAELRIELSSNMLSWQKEKLTLKGEVARLQLAAEEHEGQLQLRKKQVDDTLARITELSSEHNSSIADLEAELRKERELSGMYKESLEKAEHVAAEISEQWKARENLFEETKRVLAEVQEEIEEEKRMRNVEIAVKGRYEQINELREELSKANELLKSKHAVNLNVSEEELSILSPAAVETARLLRGGQSLTSIVREHARLSGELAECRERNRQLEISLREMVEEIEDRAPQLFQQKDLLDKTFDDNNRLQEQLKEADEARCRLENVRDATARELSFTRAELEKYQRDYAKASKQVQHLLFVLERERLNGEGDIVENDEENARLFNSIAQLQKINRQLESELEVAKTSAEQVVLTSKNAEIECLKRELESSRKTENSLKGELEQMRTTFELLQSQTEQLKKLADDNVSVVEARSAKIKAEEAVAKAQASDVKVARLEEYIRALKEEKEIGERIHSDRVARSEEIISEVKMTNARLEASFEMQKQTTAVLEKELDHARKEQDQIREENDRLRSSETQMSGKMDQLHNELMELQRKTSSYKVECRAAKEELEHARLTIKRLESEVESFRRTSFSEQQMMLSLNEMTARLSRIESEKMAQLGSQMDVVRLERDSLKISSARLTDQLSHSRNETKQIQIRYEQEIALVRQQLGEKEKELALSERQLIELRTRLSSMQAQYTAQESTLGMTPERLQKECQQLKNRSQYLECQLDELKSKLAEAECVAIKKSDENDRMESHSKVMESSLRHMAEMGSMERERLEAKANSAELRAAELTKKVAELSTTINQLESEISDMNLDHLKVSSELQLKIDILEAQVKDADSSVVNLNELLSAARSDVEKGISERNELTNQLDVLKSLVVEKEEEIALKNAKLDSKEKEIFSTRESVRVAEESLRETEKLLASRADEMAAVEAKYNESIKSYEEKLDNMLEKYENVASQVCGQGFGSADLKEPDTSSGNEDCSLAIVESLQSVVKFLREEKQSAVARCMAAEVEVKRLRAEVSEIRAGRDELAATVRHLQSEVVASADALAERAQLLERLEMMASVQRQNTMYRCENEKLHKISSELSKQKREAETKVSEITAAASDASSKITLLSSELATKKKENDLLRQRVAEATLKGDQEVKAELDQCRSKLTRVEAELIKANMQAVEAEKLKLAAEARVKELVAKHNDTCTKFEATRKLARRYRDESTEDKQKIANLESELSRLKSVSASSTTSDASSSQDISAMKERLNSLETENAKLTNDLTLKIADYEEVKFRLSAMGPSFENAQARVAQLSAEKSDLLARIASLEAQISGIYSADQHRPSVSLSASSVMSAGSLPDSVAWTGNSASTPKRVAFDSPVHYQNSPSVTTVADTISGSASSEATQSPTAKAVSSASLASQVPKLFKSSVEPAFSSAQTTAPPADEAHGSCVADMPQDSGPTVQVVPSSPITYSLATSSAARISPGQSLFGKSAPMVSTSTAKSTTEGSMSVVTEAEQSSQVSGSGEIRGQEDDDGVGHNDSAGESRDSGSGMPVSSSDGRRKRPVANQSSSSESKRHRDSPSEVVTSSEERRDLDVIPECGMAVAADMEGVDIPDDAEGDDDIEVLEEGQDDSTQHIELLSDEDVSEQSMDDFEEEDDDGRMESDEEIDNGESADVVVLSDGEDAEEIGEIEMEDDHGDDELDGDGLVVSHDDEVLGADDNSLDAPAAEDFIDDEDREAASAVEEADDEGRTDTGSSAMAGAPSSIRHTGNGSSMTSSSASASMPATARLRIPIVYGAEDQCSSSNESGSTQFPRRRRPITIYQPGARSLSHPTPSSVQQEVSIERMSARMRGRARAALRSRGKGRGAKH</sequence>
<feature type="compositionally biased region" description="Acidic residues" evidence="2">
    <location>
        <begin position="1846"/>
        <end position="1878"/>
    </location>
</feature>
<keyword evidence="1" id="KW-0175">Coiled coil</keyword>
<dbReference type="PANTHER" id="PTHR18898:SF2">
    <property type="entry name" value="NUCLEOPROTEIN TPR"/>
    <property type="match status" value="1"/>
</dbReference>
<name>A0A158PBV8_ANGCA</name>
<feature type="region of interest" description="Disordered" evidence="2">
    <location>
        <begin position="2005"/>
        <end position="2048"/>
    </location>
</feature>
<proteinExistence type="predicted"/>
<dbReference type="GO" id="GO:0005643">
    <property type="term" value="C:nuclear pore"/>
    <property type="evidence" value="ECO:0007669"/>
    <property type="project" value="TreeGrafter"/>
</dbReference>
<evidence type="ECO:0000256" key="1">
    <source>
        <dbReference type="SAM" id="Coils"/>
    </source>
</evidence>
<feature type="region of interest" description="Disordered" evidence="2">
    <location>
        <begin position="1450"/>
        <end position="1469"/>
    </location>
</feature>
<dbReference type="GO" id="GO:1901673">
    <property type="term" value="P:regulation of mitotic spindle assembly"/>
    <property type="evidence" value="ECO:0007669"/>
    <property type="project" value="TreeGrafter"/>
</dbReference>
<dbReference type="Gene3D" id="1.10.287.1490">
    <property type="match status" value="1"/>
</dbReference>
<feature type="region of interest" description="Disordered" evidence="2">
    <location>
        <begin position="1692"/>
        <end position="1886"/>
    </location>
</feature>
<feature type="compositionally biased region" description="Polar residues" evidence="2">
    <location>
        <begin position="2007"/>
        <end position="2019"/>
    </location>
</feature>
<feature type="compositionally biased region" description="Low complexity" evidence="2">
    <location>
        <begin position="1450"/>
        <end position="1468"/>
    </location>
</feature>
<feature type="compositionally biased region" description="Low complexity" evidence="2">
    <location>
        <begin position="1979"/>
        <end position="1991"/>
    </location>
</feature>
<evidence type="ECO:0000313" key="3">
    <source>
        <dbReference type="Proteomes" id="UP000035642"/>
    </source>
</evidence>
<feature type="coiled-coil region" evidence="1">
    <location>
        <begin position="998"/>
        <end position="1120"/>
    </location>
</feature>
<feature type="coiled-coil region" evidence="1">
    <location>
        <begin position="442"/>
        <end position="539"/>
    </location>
</feature>
<feature type="compositionally biased region" description="Polar residues" evidence="2">
    <location>
        <begin position="1701"/>
        <end position="1729"/>
    </location>
</feature>
<organism evidence="3 4">
    <name type="scientific">Angiostrongylus cantonensis</name>
    <name type="common">Rat lungworm</name>
    <dbReference type="NCBI Taxonomy" id="6313"/>
    <lineage>
        <taxon>Eukaryota</taxon>
        <taxon>Metazoa</taxon>
        <taxon>Ecdysozoa</taxon>
        <taxon>Nematoda</taxon>
        <taxon>Chromadorea</taxon>
        <taxon>Rhabditida</taxon>
        <taxon>Rhabditina</taxon>
        <taxon>Rhabditomorpha</taxon>
        <taxon>Strongyloidea</taxon>
        <taxon>Metastrongylidae</taxon>
        <taxon>Angiostrongylus</taxon>
    </lineage>
</organism>